<reference evidence="1 2" key="1">
    <citation type="submission" date="2016-10" db="EMBL/GenBank/DDBJ databases">
        <authorList>
            <person name="de Groot N.N."/>
        </authorList>
    </citation>
    <scope>NUCLEOTIDE SEQUENCE [LARGE SCALE GENOMIC DNA]</scope>
    <source>
        <strain evidence="1 2">DSM 19706</strain>
    </source>
</reference>
<name>A0A1H9ZCA9_THASX</name>
<proteinExistence type="predicted"/>
<keyword evidence="2" id="KW-1185">Reference proteome</keyword>
<protein>
    <recommendedName>
        <fullName evidence="3">Ig-like domain-containing protein</fullName>
    </recommendedName>
</protein>
<dbReference type="Gene3D" id="2.60.40.10">
    <property type="entry name" value="Immunoglobulins"/>
    <property type="match status" value="1"/>
</dbReference>
<evidence type="ECO:0000313" key="2">
    <source>
        <dbReference type="Proteomes" id="UP000199308"/>
    </source>
</evidence>
<evidence type="ECO:0000313" key="1">
    <source>
        <dbReference type="EMBL" id="SES78466.1"/>
    </source>
</evidence>
<dbReference type="AlphaFoldDB" id="A0A1H9ZCA9"/>
<dbReference type="EMBL" id="FOHK01000002">
    <property type="protein sequence ID" value="SES78466.1"/>
    <property type="molecule type" value="Genomic_DNA"/>
</dbReference>
<dbReference type="Proteomes" id="UP000199308">
    <property type="component" value="Unassembled WGS sequence"/>
</dbReference>
<sequence length="396" mass="42099">MLPTPTVVIPSPVVEVDGGSTLQLSASIQNASSYVWRQISGQTVSLSGSDTATPTVSIPIVSICDAQSLPNSCIELTFEVSATNSSGTTSATVLVRVKKPRIQIFSSTSASLTMEEQDTRTISVEFRLPDGSKVLPADVDIQWFAAGSKTNNIQLSGTTSETVTITAVGALGVHPLVIRARPINNNEGFTNAIKQFNIDVKKSSVPSITSQSVFQSALTNKNLQLTTLLDKNSGDNARGTLQGPALTGGVPPYTYKWSSPNGVSISDISSKNPTFEITRPNSDCTFVDGTLTFTASDSAGQSVTGQLRYKLTRQAANVAVEPSSCHLCRGPKFICERSYIPKKCDNGTQQYCVNDVENLIDGSRYVTRRCATAAEAEAAILGGGKHLLGFQGQVHR</sequence>
<gene>
    <name evidence="1" type="ORF">SAMN05660429_00379</name>
</gene>
<dbReference type="InterPro" id="IPR013783">
    <property type="entry name" value="Ig-like_fold"/>
</dbReference>
<organism evidence="1 2">
    <name type="scientific">Thalassotalea agarivorans</name>
    <name type="common">Thalassomonas agarivorans</name>
    <dbReference type="NCBI Taxonomy" id="349064"/>
    <lineage>
        <taxon>Bacteria</taxon>
        <taxon>Pseudomonadati</taxon>
        <taxon>Pseudomonadota</taxon>
        <taxon>Gammaproteobacteria</taxon>
        <taxon>Alteromonadales</taxon>
        <taxon>Colwelliaceae</taxon>
        <taxon>Thalassotalea</taxon>
    </lineage>
</organism>
<accession>A0A1H9ZCA9</accession>
<evidence type="ECO:0008006" key="3">
    <source>
        <dbReference type="Google" id="ProtNLM"/>
    </source>
</evidence>